<dbReference type="InterPro" id="IPR002577">
    <property type="entry name" value="HTH_HxlR"/>
</dbReference>
<dbReference type="PANTHER" id="PTHR33204:SF29">
    <property type="entry name" value="TRANSCRIPTIONAL REGULATOR"/>
    <property type="match status" value="1"/>
</dbReference>
<protein>
    <submittedName>
        <fullName evidence="5">Transcriptional regulator, MarR family</fullName>
    </submittedName>
</protein>
<dbReference type="RefSeq" id="WP_055092161.1">
    <property type="nucleotide sequence ID" value="NZ_JRLF01000006.1"/>
</dbReference>
<keyword evidence="1" id="KW-0805">Transcription regulation</keyword>
<evidence type="ECO:0000256" key="2">
    <source>
        <dbReference type="ARBA" id="ARBA00023125"/>
    </source>
</evidence>
<dbReference type="GO" id="GO:0003677">
    <property type="term" value="F:DNA binding"/>
    <property type="evidence" value="ECO:0007669"/>
    <property type="project" value="UniProtKB-KW"/>
</dbReference>
<sequence length="121" mass="13850">MKVFEKKYENANECPITIFMDKIGGKWKPVIVWLLLKNGTMRFNELDKGINGITQKMLSQQLKSLEEENIIKRISYPVIPPKVEYSLTKKGNTLSEILEGIMQWSNTNLIEKTTVNSSSAN</sequence>
<proteinExistence type="predicted"/>
<feature type="domain" description="HTH hxlR-type" evidence="4">
    <location>
        <begin position="14"/>
        <end position="113"/>
    </location>
</feature>
<evidence type="ECO:0000313" key="5">
    <source>
        <dbReference type="EMBL" id="KQB42341.1"/>
    </source>
</evidence>
<evidence type="ECO:0000259" key="4">
    <source>
        <dbReference type="PROSITE" id="PS51118"/>
    </source>
</evidence>
<name>A0A0Q0RY67_9FLAO</name>
<dbReference type="PANTHER" id="PTHR33204">
    <property type="entry name" value="TRANSCRIPTIONAL REGULATOR, MARR FAMILY"/>
    <property type="match status" value="1"/>
</dbReference>
<organism evidence="5 6">
    <name type="scientific">Flavobacterium aquidurense</name>
    <dbReference type="NCBI Taxonomy" id="362413"/>
    <lineage>
        <taxon>Bacteria</taxon>
        <taxon>Pseudomonadati</taxon>
        <taxon>Bacteroidota</taxon>
        <taxon>Flavobacteriia</taxon>
        <taxon>Flavobacteriales</taxon>
        <taxon>Flavobacteriaceae</taxon>
        <taxon>Flavobacterium</taxon>
    </lineage>
</organism>
<dbReference type="Proteomes" id="UP000050443">
    <property type="component" value="Unassembled WGS sequence"/>
</dbReference>
<dbReference type="EMBL" id="JRLF01000006">
    <property type="protein sequence ID" value="KQB42341.1"/>
    <property type="molecule type" value="Genomic_DNA"/>
</dbReference>
<dbReference type="AlphaFoldDB" id="A0A0Q0RY67"/>
<dbReference type="InterPro" id="IPR036390">
    <property type="entry name" value="WH_DNA-bd_sf"/>
</dbReference>
<dbReference type="Gene3D" id="1.10.10.10">
    <property type="entry name" value="Winged helix-like DNA-binding domain superfamily/Winged helix DNA-binding domain"/>
    <property type="match status" value="1"/>
</dbReference>
<dbReference type="STRING" id="362413.RC62_3347"/>
<accession>A0A0Q0RY67</accession>
<reference evidence="5 6" key="1">
    <citation type="submission" date="2014-09" db="EMBL/GenBank/DDBJ databases">
        <title>Genome sequence of Flavobacterium aquidurense RC62.</title>
        <authorList>
            <person name="Kim J.F."/>
            <person name="Kwak M.-J."/>
        </authorList>
    </citation>
    <scope>NUCLEOTIDE SEQUENCE [LARGE SCALE GENOMIC DNA]</scope>
    <source>
        <strain evidence="5 6">RC62</strain>
    </source>
</reference>
<evidence type="ECO:0000256" key="3">
    <source>
        <dbReference type="ARBA" id="ARBA00023163"/>
    </source>
</evidence>
<dbReference type="InterPro" id="IPR036388">
    <property type="entry name" value="WH-like_DNA-bd_sf"/>
</dbReference>
<dbReference type="PATRIC" id="fig|362413.3.peg.3271"/>
<keyword evidence="3" id="KW-0804">Transcription</keyword>
<evidence type="ECO:0000313" key="6">
    <source>
        <dbReference type="Proteomes" id="UP000050443"/>
    </source>
</evidence>
<dbReference type="SUPFAM" id="SSF46785">
    <property type="entry name" value="Winged helix' DNA-binding domain"/>
    <property type="match status" value="1"/>
</dbReference>
<evidence type="ECO:0000256" key="1">
    <source>
        <dbReference type="ARBA" id="ARBA00023015"/>
    </source>
</evidence>
<dbReference type="Pfam" id="PF01638">
    <property type="entry name" value="HxlR"/>
    <property type="match status" value="1"/>
</dbReference>
<dbReference type="PROSITE" id="PS51118">
    <property type="entry name" value="HTH_HXLR"/>
    <property type="match status" value="1"/>
</dbReference>
<gene>
    <name evidence="5" type="ORF">RC62_3347</name>
</gene>
<comment type="caution">
    <text evidence="5">The sequence shown here is derived from an EMBL/GenBank/DDBJ whole genome shotgun (WGS) entry which is preliminary data.</text>
</comment>
<keyword evidence="2" id="KW-0238">DNA-binding</keyword>